<evidence type="ECO:0000313" key="16">
    <source>
        <dbReference type="EMBL" id="APZ94230.1"/>
    </source>
</evidence>
<keyword evidence="7" id="KW-0547">Nucleotide-binding</keyword>
<evidence type="ECO:0000256" key="9">
    <source>
        <dbReference type="ARBA" id="ARBA00022840"/>
    </source>
</evidence>
<evidence type="ECO:0000256" key="13">
    <source>
        <dbReference type="SAM" id="Phobius"/>
    </source>
</evidence>
<evidence type="ECO:0000259" key="14">
    <source>
        <dbReference type="PROSITE" id="PS50109"/>
    </source>
</evidence>
<feature type="transmembrane region" description="Helical" evidence="13">
    <location>
        <begin position="265"/>
        <end position="290"/>
    </location>
</feature>
<dbReference type="EC" id="2.7.13.3" evidence="3"/>
<keyword evidence="5" id="KW-0597">Phosphoprotein</keyword>
<dbReference type="PRINTS" id="PR00344">
    <property type="entry name" value="BCTRLSENSOR"/>
</dbReference>
<dbReference type="PROSITE" id="PS50885">
    <property type="entry name" value="HAMP"/>
    <property type="match status" value="1"/>
</dbReference>
<dbReference type="PROSITE" id="PS50109">
    <property type="entry name" value="HIS_KIN"/>
    <property type="match status" value="1"/>
</dbReference>
<feature type="compositionally biased region" description="Polar residues" evidence="12">
    <location>
        <begin position="605"/>
        <end position="627"/>
    </location>
</feature>
<dbReference type="InterPro" id="IPR004358">
    <property type="entry name" value="Sig_transdc_His_kin-like_C"/>
</dbReference>
<dbReference type="SMART" id="SM00388">
    <property type="entry name" value="HisKA"/>
    <property type="match status" value="1"/>
</dbReference>
<evidence type="ECO:0000256" key="5">
    <source>
        <dbReference type="ARBA" id="ARBA00022553"/>
    </source>
</evidence>
<dbReference type="SMART" id="SM00387">
    <property type="entry name" value="HATPase_c"/>
    <property type="match status" value="1"/>
</dbReference>
<feature type="compositionally biased region" description="Polar residues" evidence="12">
    <location>
        <begin position="79"/>
        <end position="90"/>
    </location>
</feature>
<evidence type="ECO:0000256" key="6">
    <source>
        <dbReference type="ARBA" id="ARBA00022679"/>
    </source>
</evidence>
<dbReference type="CDD" id="cd16922">
    <property type="entry name" value="HATPase_EvgS-ArcB-TorS-like"/>
    <property type="match status" value="1"/>
</dbReference>
<evidence type="ECO:0000256" key="2">
    <source>
        <dbReference type="ARBA" id="ARBA00004236"/>
    </source>
</evidence>
<dbReference type="Gene3D" id="1.10.287.130">
    <property type="match status" value="1"/>
</dbReference>
<accession>A0A1P8WJJ5</accession>
<evidence type="ECO:0000256" key="7">
    <source>
        <dbReference type="ARBA" id="ARBA00022741"/>
    </source>
</evidence>
<dbReference type="PANTHER" id="PTHR43711:SF1">
    <property type="entry name" value="HISTIDINE KINASE 1"/>
    <property type="match status" value="1"/>
</dbReference>
<feature type="region of interest" description="Disordered" evidence="12">
    <location>
        <begin position="79"/>
        <end position="140"/>
    </location>
</feature>
<evidence type="ECO:0000256" key="11">
    <source>
        <dbReference type="ARBA" id="ARBA00023136"/>
    </source>
</evidence>
<dbReference type="SUPFAM" id="SSF55874">
    <property type="entry name" value="ATPase domain of HSP90 chaperone/DNA topoisomerase II/histidine kinase"/>
    <property type="match status" value="1"/>
</dbReference>
<reference evidence="16 17" key="1">
    <citation type="journal article" date="2016" name="Front. Microbiol.">
        <title>Fuerstia marisgermanicae gen. nov., sp. nov., an Unusual Member of the Phylum Planctomycetes from the German Wadden Sea.</title>
        <authorList>
            <person name="Kohn T."/>
            <person name="Heuer A."/>
            <person name="Jogler M."/>
            <person name="Vollmers J."/>
            <person name="Boedeker C."/>
            <person name="Bunk B."/>
            <person name="Rast P."/>
            <person name="Borchert D."/>
            <person name="Glockner I."/>
            <person name="Freese H.M."/>
            <person name="Klenk H.P."/>
            <person name="Overmann J."/>
            <person name="Kaster A.K."/>
            <person name="Rohde M."/>
            <person name="Wiegand S."/>
            <person name="Jogler C."/>
        </authorList>
    </citation>
    <scope>NUCLEOTIDE SEQUENCE [LARGE SCALE GENOMIC DNA]</scope>
    <source>
        <strain evidence="16 17">NH11</strain>
    </source>
</reference>
<dbReference type="InterPro" id="IPR003661">
    <property type="entry name" value="HisK_dim/P_dom"/>
</dbReference>
<sequence length="643" mass="71250">MINYRSLKKLLGETSLERKCRRLFGVALMTMLTTSFWIYASLTRQLVEQAHIVRAEALVPEMLWRQHMKSYVSIKQSVPTTTDVANTTAPAESPAAIDDSGKSGDDRSDASAEEASGDGDPPPQPGKRPNAPTPEIGVTMSGWPQLMNKIEAIDEFKLAGSWNLTSLSETPDSEEAHEAMQEFRNGGAKRHYFFDNPDTGRQLRFFAAVRASANCVYCHSQFADDVASADATRQAGGEALNPLMAMASVTIPVGNMESELSRNRAILLAFAIVTTFLAMLVAYVIVRYIIVKPVQHLKEVSDEIARGNLNLRAEINTGDEFEELSQAFNRMLRHMTTVNEEQRVLNNNLDGKVDQLAQANMELFRSNAMKDEFLATMSHELRTPLNSILGFSDVLANAVNLDDRQKRYVDNIRTSGRNLMVQINDLLDLAKIESGQMKLQPGPVNLKELIDSQCSQIMPLADQKNIELRIRHLTQPVPELHQDGSKLRQILTNLLSNAIKFTPEGGRVRVTSERTEDEMIEICVEDTGIGIPMHEQSEIFEKFRQGATGSGQRDHVKREFGGTGLGLSIVRELSRLLGGDVNLESEFGKGSMFAVRIPQEAPEARQTTQTSLDSPSESGRSSITSVDLLNPKPKGDESEDSEE</sequence>
<dbReference type="KEGG" id="fmr:Fuma_03854"/>
<dbReference type="SUPFAM" id="SSF47384">
    <property type="entry name" value="Homodimeric domain of signal transducing histidine kinase"/>
    <property type="match status" value="1"/>
</dbReference>
<evidence type="ECO:0000256" key="1">
    <source>
        <dbReference type="ARBA" id="ARBA00000085"/>
    </source>
</evidence>
<evidence type="ECO:0000256" key="8">
    <source>
        <dbReference type="ARBA" id="ARBA00022777"/>
    </source>
</evidence>
<keyword evidence="13" id="KW-0812">Transmembrane</keyword>
<dbReference type="Proteomes" id="UP000187735">
    <property type="component" value="Chromosome"/>
</dbReference>
<evidence type="ECO:0000256" key="12">
    <source>
        <dbReference type="SAM" id="MobiDB-lite"/>
    </source>
</evidence>
<dbReference type="FunFam" id="3.30.565.10:FF:000023">
    <property type="entry name" value="PAS domain-containing sensor histidine kinase"/>
    <property type="match status" value="1"/>
</dbReference>
<evidence type="ECO:0000313" key="17">
    <source>
        <dbReference type="Proteomes" id="UP000187735"/>
    </source>
</evidence>
<keyword evidence="11 13" id="KW-0472">Membrane</keyword>
<evidence type="ECO:0000256" key="10">
    <source>
        <dbReference type="ARBA" id="ARBA00023012"/>
    </source>
</evidence>
<dbReference type="InterPro" id="IPR021796">
    <property type="entry name" value="Tll0287-like_dom"/>
</dbReference>
<dbReference type="InterPro" id="IPR005467">
    <property type="entry name" value="His_kinase_dom"/>
</dbReference>
<dbReference type="CDD" id="cd06225">
    <property type="entry name" value="HAMP"/>
    <property type="match status" value="1"/>
</dbReference>
<dbReference type="Pfam" id="PF00512">
    <property type="entry name" value="HisKA"/>
    <property type="match status" value="1"/>
</dbReference>
<keyword evidence="9" id="KW-0067">ATP-binding</keyword>
<dbReference type="Pfam" id="PF11845">
    <property type="entry name" value="Tll0287-like"/>
    <property type="match status" value="1"/>
</dbReference>
<protein>
    <recommendedName>
        <fullName evidence="3">histidine kinase</fullName>
        <ecNumber evidence="3">2.7.13.3</ecNumber>
    </recommendedName>
</protein>
<dbReference type="SUPFAM" id="SSF158472">
    <property type="entry name" value="HAMP domain-like"/>
    <property type="match status" value="1"/>
</dbReference>
<dbReference type="GO" id="GO:0005524">
    <property type="term" value="F:ATP binding"/>
    <property type="evidence" value="ECO:0007669"/>
    <property type="project" value="UniProtKB-KW"/>
</dbReference>
<proteinExistence type="predicted"/>
<dbReference type="EMBL" id="CP017641">
    <property type="protein sequence ID" value="APZ94230.1"/>
    <property type="molecule type" value="Genomic_DNA"/>
</dbReference>
<dbReference type="Pfam" id="PF00672">
    <property type="entry name" value="HAMP"/>
    <property type="match status" value="1"/>
</dbReference>
<keyword evidence="8 16" id="KW-0418">Kinase</keyword>
<keyword evidence="17" id="KW-1185">Reference proteome</keyword>
<name>A0A1P8WJJ5_9PLAN</name>
<gene>
    <name evidence="16" type="primary">barA_5</name>
    <name evidence="16" type="ORF">Fuma_03854</name>
</gene>
<dbReference type="GO" id="GO:0000155">
    <property type="term" value="F:phosphorelay sensor kinase activity"/>
    <property type="evidence" value="ECO:0007669"/>
    <property type="project" value="InterPro"/>
</dbReference>
<feature type="domain" description="Histidine kinase" evidence="14">
    <location>
        <begin position="376"/>
        <end position="601"/>
    </location>
</feature>
<organism evidence="16 17">
    <name type="scientific">Fuerstiella marisgermanici</name>
    <dbReference type="NCBI Taxonomy" id="1891926"/>
    <lineage>
        <taxon>Bacteria</taxon>
        <taxon>Pseudomonadati</taxon>
        <taxon>Planctomycetota</taxon>
        <taxon>Planctomycetia</taxon>
        <taxon>Planctomycetales</taxon>
        <taxon>Planctomycetaceae</taxon>
        <taxon>Fuerstiella</taxon>
    </lineage>
</organism>
<keyword evidence="10" id="KW-0902">Two-component regulatory system</keyword>
<dbReference type="Gene3D" id="3.30.565.10">
    <property type="entry name" value="Histidine kinase-like ATPase, C-terminal domain"/>
    <property type="match status" value="1"/>
</dbReference>
<dbReference type="InterPro" id="IPR036890">
    <property type="entry name" value="HATPase_C_sf"/>
</dbReference>
<keyword evidence="4" id="KW-1003">Cell membrane</keyword>
<keyword evidence="6 16" id="KW-0808">Transferase</keyword>
<dbReference type="AlphaFoldDB" id="A0A1P8WJJ5"/>
<evidence type="ECO:0000256" key="3">
    <source>
        <dbReference type="ARBA" id="ARBA00012438"/>
    </source>
</evidence>
<feature type="region of interest" description="Disordered" evidence="12">
    <location>
        <begin position="598"/>
        <end position="643"/>
    </location>
</feature>
<dbReference type="PANTHER" id="PTHR43711">
    <property type="entry name" value="TWO-COMPONENT HISTIDINE KINASE"/>
    <property type="match status" value="1"/>
</dbReference>
<dbReference type="SMART" id="SM00304">
    <property type="entry name" value="HAMP"/>
    <property type="match status" value="1"/>
</dbReference>
<comment type="catalytic activity">
    <reaction evidence="1">
        <text>ATP + protein L-histidine = ADP + protein N-phospho-L-histidine.</text>
        <dbReference type="EC" id="2.7.13.3"/>
    </reaction>
</comment>
<dbReference type="InterPro" id="IPR003660">
    <property type="entry name" value="HAMP_dom"/>
</dbReference>
<dbReference type="CDD" id="cd00082">
    <property type="entry name" value="HisKA"/>
    <property type="match status" value="1"/>
</dbReference>
<evidence type="ECO:0000256" key="4">
    <source>
        <dbReference type="ARBA" id="ARBA00022475"/>
    </source>
</evidence>
<feature type="domain" description="HAMP" evidence="15">
    <location>
        <begin position="288"/>
        <end position="340"/>
    </location>
</feature>
<dbReference type="RefSeq" id="WP_077025571.1">
    <property type="nucleotide sequence ID" value="NZ_CP017641.1"/>
</dbReference>
<dbReference type="OrthoDB" id="9813394at2"/>
<dbReference type="STRING" id="1891926.Fuma_03854"/>
<dbReference type="GO" id="GO:0005886">
    <property type="term" value="C:plasma membrane"/>
    <property type="evidence" value="ECO:0007669"/>
    <property type="project" value="UniProtKB-SubCell"/>
</dbReference>
<comment type="subcellular location">
    <subcellularLocation>
        <location evidence="2">Cell membrane</location>
    </subcellularLocation>
</comment>
<feature type="compositionally biased region" description="Basic and acidic residues" evidence="12">
    <location>
        <begin position="99"/>
        <end position="110"/>
    </location>
</feature>
<evidence type="ECO:0000259" key="15">
    <source>
        <dbReference type="PROSITE" id="PS50885"/>
    </source>
</evidence>
<dbReference type="Pfam" id="PF02518">
    <property type="entry name" value="HATPase_c"/>
    <property type="match status" value="1"/>
</dbReference>
<dbReference type="InterPro" id="IPR050736">
    <property type="entry name" value="Sensor_HK_Regulatory"/>
</dbReference>
<dbReference type="Gene3D" id="6.10.340.10">
    <property type="match status" value="1"/>
</dbReference>
<keyword evidence="13" id="KW-1133">Transmembrane helix</keyword>
<dbReference type="InterPro" id="IPR036097">
    <property type="entry name" value="HisK_dim/P_sf"/>
</dbReference>
<dbReference type="InterPro" id="IPR003594">
    <property type="entry name" value="HATPase_dom"/>
</dbReference>